<accession>A0A0J1JTA6</accession>
<dbReference type="STRING" id="1195763.ABT56_11130"/>
<keyword evidence="6" id="KW-1185">Reference proteome</keyword>
<evidence type="ECO:0000256" key="3">
    <source>
        <dbReference type="SAM" id="Coils"/>
    </source>
</evidence>
<comment type="caution">
    <text evidence="5">The sequence shown here is derived from an EMBL/GenBank/DDBJ whole genome shotgun (WGS) entry which is preliminary data.</text>
</comment>
<dbReference type="InterPro" id="IPR003593">
    <property type="entry name" value="AAA+_ATPase"/>
</dbReference>
<dbReference type="InterPro" id="IPR011990">
    <property type="entry name" value="TPR-like_helical_dom_sf"/>
</dbReference>
<dbReference type="GO" id="GO:0004016">
    <property type="term" value="F:adenylate cyclase activity"/>
    <property type="evidence" value="ECO:0007669"/>
    <property type="project" value="TreeGrafter"/>
</dbReference>
<reference evidence="5 6" key="1">
    <citation type="submission" date="2015-05" db="EMBL/GenBank/DDBJ databases">
        <title>Photobacterium galathea sp. nov.</title>
        <authorList>
            <person name="Machado H."/>
            <person name="Gram L."/>
        </authorList>
    </citation>
    <scope>NUCLEOTIDE SEQUENCE [LARGE SCALE GENOMIC DNA]</scope>
    <source>
        <strain evidence="5 6">CGMCC 1.12159</strain>
    </source>
</reference>
<keyword evidence="2" id="KW-0067">ATP-binding</keyword>
<protein>
    <recommendedName>
        <fullName evidence="4">AAA+ ATPase domain-containing protein</fullName>
    </recommendedName>
</protein>
<dbReference type="SUPFAM" id="SSF81901">
    <property type="entry name" value="HCP-like"/>
    <property type="match status" value="1"/>
</dbReference>
<evidence type="ECO:0000313" key="5">
    <source>
        <dbReference type="EMBL" id="KLV05517.1"/>
    </source>
</evidence>
<dbReference type="PRINTS" id="PR00364">
    <property type="entry name" value="DISEASERSIST"/>
</dbReference>
<dbReference type="Gene3D" id="1.25.40.10">
    <property type="entry name" value="Tetratricopeptide repeat domain"/>
    <property type="match status" value="1"/>
</dbReference>
<sequence length="866" mass="97679">MLPDSEEKESTTCQERLGVVALFKASDVEVYSYALARIESYQPLLIEKYGTYIVAAFGRYSSAIQDENNFSQSKQTLSCMFDLFNEIKSRSSILSPFCCLVNVTTILCQESQFFLDKKQLTALIETSHDMPYNTFIVSESLRALHLQQFHFTALNDSVKPDWWQLDVMNSLPSGPYFIGRDVELEQVKRQIAESTLTNKSKVIGIWGEQGIGKTCFLHQLSETIQQDGLITGWIDIEKNESNVIRELKQGSADIVFIDNVHLLSEQGMQILHEAVVEIADRVLTVIVTATVADKARVQRHIQVDASLILPALTASECRLLVSQYSGSHLPEEMAEKIVSKCQGNPLYLSLLLSSHDLATVPDTLQLLFEEQLAVLSQEDRNVLKILAIANKPLRLEDIRALLSEKIDISTLYQTHLVIPYGVDQLTVAHDLIADALSQSLASSEKLYLHRQLAEYFEKTNIPNNLTELQWLADQFLAAGLDFKAAYYLGRCGNLQLAEGQYSDAEEAIKAAEKLLGNLRLKGFDTGTVSQAQCVDLELDLMFYLANIYKVRYGWFSPSLIELYNRIIEKCDISQSEHRKINALFGVWTVALTRLDIDKAIYYADKALELAELLDDDAGRVLSLAALANTSFWAGDAQRTYEYSSRALECCDDELRESSLELAGHDPRMLAWCFKLLSASQLGLENCESMMLDMVDESRKGGHVFSIAIALQGAAWYYWHEQNPEKSLQYARELVDISREYGFPFYIGMGSIIEGWAAYQLDPSPRHIETLVTGYQRWLSSSGFCLTQSMYSLLLSQVLVDDSQYDLAVKVIEQSVRDASETGAQCYVPDMLFLMGKIKNNDEYISQALAHEACTPLLKRQIEMYEH</sequence>
<dbReference type="SUPFAM" id="SSF52540">
    <property type="entry name" value="P-loop containing nucleoside triphosphate hydrolases"/>
    <property type="match status" value="1"/>
</dbReference>
<dbReference type="AlphaFoldDB" id="A0A0J1JTA6"/>
<dbReference type="Gene3D" id="3.40.50.300">
    <property type="entry name" value="P-loop containing nucleotide triphosphate hydrolases"/>
    <property type="match status" value="1"/>
</dbReference>
<dbReference type="SMART" id="SM00382">
    <property type="entry name" value="AAA"/>
    <property type="match status" value="1"/>
</dbReference>
<evidence type="ECO:0000259" key="4">
    <source>
        <dbReference type="SMART" id="SM00382"/>
    </source>
</evidence>
<evidence type="ECO:0000313" key="6">
    <source>
        <dbReference type="Proteomes" id="UP000036097"/>
    </source>
</evidence>
<dbReference type="InterPro" id="IPR027417">
    <property type="entry name" value="P-loop_NTPase"/>
</dbReference>
<organism evidence="5 6">
    <name type="scientific">Photobacterium aquae</name>
    <dbReference type="NCBI Taxonomy" id="1195763"/>
    <lineage>
        <taxon>Bacteria</taxon>
        <taxon>Pseudomonadati</taxon>
        <taxon>Pseudomonadota</taxon>
        <taxon>Gammaproteobacteria</taxon>
        <taxon>Vibrionales</taxon>
        <taxon>Vibrionaceae</taxon>
        <taxon>Photobacterium</taxon>
    </lineage>
</organism>
<evidence type="ECO:0000256" key="2">
    <source>
        <dbReference type="ARBA" id="ARBA00022840"/>
    </source>
</evidence>
<dbReference type="EMBL" id="LDOT01000013">
    <property type="protein sequence ID" value="KLV05517.1"/>
    <property type="molecule type" value="Genomic_DNA"/>
</dbReference>
<dbReference type="Proteomes" id="UP000036097">
    <property type="component" value="Unassembled WGS sequence"/>
</dbReference>
<keyword evidence="3" id="KW-0175">Coiled coil</keyword>
<dbReference type="GO" id="GO:0005737">
    <property type="term" value="C:cytoplasm"/>
    <property type="evidence" value="ECO:0007669"/>
    <property type="project" value="TreeGrafter"/>
</dbReference>
<feature type="domain" description="AAA+ ATPase" evidence="4">
    <location>
        <begin position="199"/>
        <end position="307"/>
    </location>
</feature>
<dbReference type="PANTHER" id="PTHR16305:SF28">
    <property type="entry name" value="GUANYLATE CYCLASE DOMAIN-CONTAINING PROTEIN"/>
    <property type="match status" value="1"/>
</dbReference>
<keyword evidence="1" id="KW-0547">Nucleotide-binding</keyword>
<dbReference type="PANTHER" id="PTHR16305">
    <property type="entry name" value="TESTICULAR SOLUBLE ADENYLYL CYCLASE"/>
    <property type="match status" value="1"/>
</dbReference>
<evidence type="ECO:0000256" key="1">
    <source>
        <dbReference type="ARBA" id="ARBA00022741"/>
    </source>
</evidence>
<feature type="coiled-coil region" evidence="3">
    <location>
        <begin position="494"/>
        <end position="521"/>
    </location>
</feature>
<gene>
    <name evidence="5" type="ORF">ABT56_11130</name>
</gene>
<name>A0A0J1JTA6_9GAMM</name>
<dbReference type="GO" id="GO:0005524">
    <property type="term" value="F:ATP binding"/>
    <property type="evidence" value="ECO:0007669"/>
    <property type="project" value="UniProtKB-KW"/>
</dbReference>
<dbReference type="PATRIC" id="fig|1195763.3.peg.2340"/>
<proteinExistence type="predicted"/>